<reference evidence="1" key="1">
    <citation type="journal article" date="2021" name="Proc. Natl. Acad. Sci. U.S.A.">
        <title>A Catalog of Tens of Thousands of Viruses from Human Metagenomes Reveals Hidden Associations with Chronic Diseases.</title>
        <authorList>
            <person name="Tisza M.J."/>
            <person name="Buck C.B."/>
        </authorList>
    </citation>
    <scope>NUCLEOTIDE SEQUENCE</scope>
    <source>
        <strain evidence="1">Ct7zc7</strain>
    </source>
</reference>
<dbReference type="SUPFAM" id="SSF69279">
    <property type="entry name" value="Phage tail proteins"/>
    <property type="match status" value="1"/>
</dbReference>
<accession>A0A8S5QT34</accession>
<sequence length="152" mass="16858">MAINERASSDARHARTGKDAGLYNGTGDLLASMESFQAKATYNNVKYKPMGDPQEHETSDSYGITITVTEIVIEDIDMFRELMASMKSGTTPQFVFQGVLQGLNGSEERVVYRECIPSGDIDLQNVANGDVIKRNWNFFVNGKPDLQKELSI</sequence>
<evidence type="ECO:0008006" key="2">
    <source>
        <dbReference type="Google" id="ProtNLM"/>
    </source>
</evidence>
<evidence type="ECO:0000313" key="1">
    <source>
        <dbReference type="EMBL" id="DAE21963.1"/>
    </source>
</evidence>
<protein>
    <recommendedName>
        <fullName evidence="2">Tail tube protein</fullName>
    </recommendedName>
</protein>
<name>A0A8S5QT34_9CAUD</name>
<dbReference type="InterPro" id="IPR038628">
    <property type="entry name" value="XkdM-like_sf"/>
</dbReference>
<proteinExistence type="predicted"/>
<dbReference type="Gene3D" id="2.30.110.40">
    <property type="entry name" value="Phage tail tube protein"/>
    <property type="match status" value="1"/>
</dbReference>
<dbReference type="EMBL" id="BK015722">
    <property type="protein sequence ID" value="DAE21963.1"/>
    <property type="molecule type" value="Genomic_DNA"/>
</dbReference>
<organism evidence="1">
    <name type="scientific">Myoviridae sp. ct7zc7</name>
    <dbReference type="NCBI Taxonomy" id="2826620"/>
    <lineage>
        <taxon>Viruses</taxon>
        <taxon>Duplodnaviria</taxon>
        <taxon>Heunggongvirae</taxon>
        <taxon>Uroviricota</taxon>
        <taxon>Caudoviricetes</taxon>
    </lineage>
</organism>